<name>A0ACB6RUL4_9PLEO</name>
<evidence type="ECO:0000313" key="2">
    <source>
        <dbReference type="Proteomes" id="UP000799754"/>
    </source>
</evidence>
<reference evidence="1" key="1">
    <citation type="journal article" date="2020" name="Stud. Mycol.">
        <title>101 Dothideomycetes genomes: a test case for predicting lifestyles and emergence of pathogens.</title>
        <authorList>
            <person name="Haridas S."/>
            <person name="Albert R."/>
            <person name="Binder M."/>
            <person name="Bloem J."/>
            <person name="Labutti K."/>
            <person name="Salamov A."/>
            <person name="Andreopoulos B."/>
            <person name="Baker S."/>
            <person name="Barry K."/>
            <person name="Bills G."/>
            <person name="Bluhm B."/>
            <person name="Cannon C."/>
            <person name="Castanera R."/>
            <person name="Culley D."/>
            <person name="Daum C."/>
            <person name="Ezra D."/>
            <person name="Gonzalez J."/>
            <person name="Henrissat B."/>
            <person name="Kuo A."/>
            <person name="Liang C."/>
            <person name="Lipzen A."/>
            <person name="Lutzoni F."/>
            <person name="Magnuson J."/>
            <person name="Mondo S."/>
            <person name="Nolan M."/>
            <person name="Ohm R."/>
            <person name="Pangilinan J."/>
            <person name="Park H.-J."/>
            <person name="Ramirez L."/>
            <person name="Alfaro M."/>
            <person name="Sun H."/>
            <person name="Tritt A."/>
            <person name="Yoshinaga Y."/>
            <person name="Zwiers L.-H."/>
            <person name="Turgeon B."/>
            <person name="Goodwin S."/>
            <person name="Spatafora J."/>
            <person name="Crous P."/>
            <person name="Grigoriev I."/>
        </authorList>
    </citation>
    <scope>NUCLEOTIDE SEQUENCE</scope>
    <source>
        <strain evidence="1">CBS 525.71</strain>
    </source>
</reference>
<comment type="caution">
    <text evidence="1">The sequence shown here is derived from an EMBL/GenBank/DDBJ whole genome shotgun (WGS) entry which is preliminary data.</text>
</comment>
<proteinExistence type="predicted"/>
<protein>
    <submittedName>
        <fullName evidence="1">Uncharacterized protein</fullName>
    </submittedName>
</protein>
<keyword evidence="2" id="KW-1185">Reference proteome</keyword>
<dbReference type="EMBL" id="MU006725">
    <property type="protein sequence ID" value="KAF2625438.1"/>
    <property type="molecule type" value="Genomic_DNA"/>
</dbReference>
<accession>A0ACB6RUL4</accession>
<gene>
    <name evidence="1" type="ORF">BU25DRAFT_473406</name>
</gene>
<sequence length="175" mass="19870">MSTNEHGENVVEPPTFGSAVGEVVEIGPECKKHYIHKAFLVFHSEYFRKALQDPWKEARDAVVLLHDVGLLNLPDLLDSLGDSLQNRCNVTTMTLIKVYALGDRLLAAPFRRAINDWQVDSCLIIELDFLPDHLLPIVEWAFGNIPPDRVILQCLIDTFCKHWSQAEDDDKDKCT</sequence>
<organism evidence="1 2">
    <name type="scientific">Macroventuria anomochaeta</name>
    <dbReference type="NCBI Taxonomy" id="301207"/>
    <lineage>
        <taxon>Eukaryota</taxon>
        <taxon>Fungi</taxon>
        <taxon>Dikarya</taxon>
        <taxon>Ascomycota</taxon>
        <taxon>Pezizomycotina</taxon>
        <taxon>Dothideomycetes</taxon>
        <taxon>Pleosporomycetidae</taxon>
        <taxon>Pleosporales</taxon>
        <taxon>Pleosporineae</taxon>
        <taxon>Didymellaceae</taxon>
        <taxon>Macroventuria</taxon>
    </lineage>
</organism>
<evidence type="ECO:0000313" key="1">
    <source>
        <dbReference type="EMBL" id="KAF2625438.1"/>
    </source>
</evidence>
<dbReference type="Proteomes" id="UP000799754">
    <property type="component" value="Unassembled WGS sequence"/>
</dbReference>